<evidence type="ECO:0000256" key="3">
    <source>
        <dbReference type="ARBA" id="ARBA00004632"/>
    </source>
</evidence>
<dbReference type="SUPFAM" id="SSF52833">
    <property type="entry name" value="Thioredoxin-like"/>
    <property type="match status" value="1"/>
</dbReference>
<dbReference type="EMBL" id="JAACNH010000002">
    <property type="protein sequence ID" value="KAG8451285.1"/>
    <property type="molecule type" value="Genomic_DNA"/>
</dbReference>
<comment type="caution">
    <text evidence="14">The sequence shown here is derived from an EMBL/GenBank/DDBJ whole genome shotgun (WGS) entry which is preliminary data.</text>
</comment>
<organism evidence="14 15">
    <name type="scientific">Hymenochirus boettgeri</name>
    <name type="common">Congo dwarf clawed frog</name>
    <dbReference type="NCBI Taxonomy" id="247094"/>
    <lineage>
        <taxon>Eukaryota</taxon>
        <taxon>Metazoa</taxon>
        <taxon>Chordata</taxon>
        <taxon>Craniata</taxon>
        <taxon>Vertebrata</taxon>
        <taxon>Euteleostomi</taxon>
        <taxon>Amphibia</taxon>
        <taxon>Batrachia</taxon>
        <taxon>Anura</taxon>
        <taxon>Pipoidea</taxon>
        <taxon>Pipidae</taxon>
        <taxon>Pipinae</taxon>
        <taxon>Hymenochirus</taxon>
    </lineage>
</organism>
<keyword evidence="11" id="KW-0966">Cell projection</keyword>
<keyword evidence="15" id="KW-1185">Reference proteome</keyword>
<dbReference type="PROSITE" id="PS51354">
    <property type="entry name" value="GLUTAREDOXIN_2"/>
    <property type="match status" value="1"/>
</dbReference>
<protein>
    <recommendedName>
        <fullName evidence="13">SH3 domain-binding glutamic acid-rich-like protein</fullName>
    </recommendedName>
</protein>
<evidence type="ECO:0000256" key="2">
    <source>
        <dbReference type="ARBA" id="ARBA00004514"/>
    </source>
</evidence>
<proteinExistence type="inferred from homology"/>
<comment type="function">
    <text evidence="12">Could act as a modulator of glutaredoxin biological activity. May play a role in cytoskeleton organization.</text>
</comment>
<dbReference type="Proteomes" id="UP000812440">
    <property type="component" value="Chromosome 2"/>
</dbReference>
<dbReference type="PANTHER" id="PTHR12232">
    <property type="entry name" value="SH3 DOMAIN-BINDING GLUTAMIC ACID-RICH-LIKE PROTEIN"/>
    <property type="match status" value="1"/>
</dbReference>
<dbReference type="PANTHER" id="PTHR12232:SF3">
    <property type="entry name" value="SH3 DOMAIN-BINDING GLUTAMIC ACID-RICH-LIKE PROTEIN 3"/>
    <property type="match status" value="1"/>
</dbReference>
<dbReference type="InterPro" id="IPR006993">
    <property type="entry name" value="Glut_rich_SH3-bd"/>
</dbReference>
<dbReference type="Gene3D" id="3.40.30.10">
    <property type="entry name" value="Glutaredoxin"/>
    <property type="match status" value="1"/>
</dbReference>
<gene>
    <name evidence="14" type="ORF">GDO86_003492</name>
</gene>
<dbReference type="InterPro" id="IPR036249">
    <property type="entry name" value="Thioredoxin-like_sf"/>
</dbReference>
<name>A0A8T2K632_9PIPI</name>
<keyword evidence="6" id="KW-0963">Cytoplasm</keyword>
<evidence type="ECO:0000256" key="5">
    <source>
        <dbReference type="ARBA" id="ARBA00022475"/>
    </source>
</evidence>
<evidence type="ECO:0000256" key="8">
    <source>
        <dbReference type="ARBA" id="ARBA00023136"/>
    </source>
</evidence>
<evidence type="ECO:0000256" key="6">
    <source>
        <dbReference type="ARBA" id="ARBA00022490"/>
    </source>
</evidence>
<dbReference type="GO" id="GO:0005829">
    <property type="term" value="C:cytosol"/>
    <property type="evidence" value="ECO:0007669"/>
    <property type="project" value="UniProtKB-SubCell"/>
</dbReference>
<dbReference type="PIRSF" id="PIRSF008142">
    <property type="entry name" value="SH3-bind_E-rich_L"/>
    <property type="match status" value="1"/>
</dbReference>
<dbReference type="Pfam" id="PF04908">
    <property type="entry name" value="SH3BGR"/>
    <property type="match status" value="1"/>
</dbReference>
<comment type="subcellular location">
    <subcellularLocation>
        <location evidence="3">Cell projection</location>
        <location evidence="3">Ruffle membrane</location>
    </subcellularLocation>
    <subcellularLocation>
        <location evidence="2">Cytoplasm</location>
        <location evidence="2">Cytosol</location>
    </subcellularLocation>
    <subcellularLocation>
        <location evidence="1">Nucleus</location>
    </subcellularLocation>
</comment>
<evidence type="ECO:0000256" key="10">
    <source>
        <dbReference type="ARBA" id="ARBA00023242"/>
    </source>
</evidence>
<evidence type="ECO:0000256" key="1">
    <source>
        <dbReference type="ARBA" id="ARBA00004123"/>
    </source>
</evidence>
<sequence>MVVKVYITLVTGSREIKSQQSELLRILESKSIKFETVDISEHNDIREEMRTKAGNPKAFPPQIFNEDQYCGDYEQFVASVEDDTVFQFLKLKS</sequence>
<dbReference type="GO" id="GO:0005634">
    <property type="term" value="C:nucleus"/>
    <property type="evidence" value="ECO:0007669"/>
    <property type="project" value="UniProtKB-SubCell"/>
</dbReference>
<keyword evidence="7" id="KW-0007">Acetylation</keyword>
<evidence type="ECO:0000313" key="15">
    <source>
        <dbReference type="Proteomes" id="UP000812440"/>
    </source>
</evidence>
<evidence type="ECO:0000313" key="14">
    <source>
        <dbReference type="EMBL" id="KAG8451284.1"/>
    </source>
</evidence>
<reference evidence="14" key="1">
    <citation type="thesis" date="2020" institute="ProQuest LLC" country="789 East Eisenhower Parkway, Ann Arbor, MI, USA">
        <title>Comparative Genomics and Chromosome Evolution.</title>
        <authorList>
            <person name="Mudd A.B."/>
        </authorList>
    </citation>
    <scope>NUCLEOTIDE SEQUENCE</scope>
    <source>
        <strain evidence="14">Female2</strain>
        <tissue evidence="14">Blood</tissue>
    </source>
</reference>
<evidence type="ECO:0000256" key="13">
    <source>
        <dbReference type="PIRNR" id="PIRNR008142"/>
    </source>
</evidence>
<keyword evidence="9" id="KW-0325">Glycoprotein</keyword>
<evidence type="ECO:0000256" key="11">
    <source>
        <dbReference type="ARBA" id="ARBA00023273"/>
    </source>
</evidence>
<evidence type="ECO:0000256" key="9">
    <source>
        <dbReference type="ARBA" id="ARBA00023180"/>
    </source>
</evidence>
<dbReference type="InterPro" id="IPR051033">
    <property type="entry name" value="SH3BGR"/>
</dbReference>
<keyword evidence="8" id="KW-0472">Membrane</keyword>
<keyword evidence="5" id="KW-1003">Cell membrane</keyword>
<evidence type="ECO:0000256" key="12">
    <source>
        <dbReference type="ARBA" id="ARBA00045345"/>
    </source>
</evidence>
<dbReference type="CDD" id="cd03030">
    <property type="entry name" value="GRX_SH3BGR"/>
    <property type="match status" value="1"/>
</dbReference>
<dbReference type="EMBL" id="JAACNH010000002">
    <property type="protein sequence ID" value="KAG8451284.1"/>
    <property type="molecule type" value="Genomic_DNA"/>
</dbReference>
<comment type="similarity">
    <text evidence="4 13">Belongs to the SH3BGR family.</text>
</comment>
<dbReference type="GO" id="GO:0032587">
    <property type="term" value="C:ruffle membrane"/>
    <property type="evidence" value="ECO:0007669"/>
    <property type="project" value="UniProtKB-SubCell"/>
</dbReference>
<accession>A0A8T2K632</accession>
<evidence type="ECO:0000256" key="7">
    <source>
        <dbReference type="ARBA" id="ARBA00022990"/>
    </source>
</evidence>
<dbReference type="AlphaFoldDB" id="A0A8T2K632"/>
<dbReference type="OrthoDB" id="9932926at2759"/>
<keyword evidence="10" id="KW-0539">Nucleus</keyword>
<evidence type="ECO:0000256" key="4">
    <source>
        <dbReference type="ARBA" id="ARBA00007764"/>
    </source>
</evidence>